<evidence type="ECO:0000256" key="1">
    <source>
        <dbReference type="SAM" id="SignalP"/>
    </source>
</evidence>
<dbReference type="Proteomes" id="UP001500751">
    <property type="component" value="Unassembled WGS sequence"/>
</dbReference>
<comment type="caution">
    <text evidence="2">The sequence shown here is derived from an EMBL/GenBank/DDBJ whole genome shotgun (WGS) entry which is preliminary data.</text>
</comment>
<dbReference type="EMBL" id="BAAAQN010000045">
    <property type="protein sequence ID" value="GAA2048525.1"/>
    <property type="molecule type" value="Genomic_DNA"/>
</dbReference>
<protein>
    <recommendedName>
        <fullName evidence="4">Lipoprotein</fullName>
    </recommendedName>
</protein>
<keyword evidence="3" id="KW-1185">Reference proteome</keyword>
<accession>A0ABP5GJT6</accession>
<proteinExistence type="predicted"/>
<organism evidence="2 3">
    <name type="scientific">Catenulispora yoronensis</name>
    <dbReference type="NCBI Taxonomy" id="450799"/>
    <lineage>
        <taxon>Bacteria</taxon>
        <taxon>Bacillati</taxon>
        <taxon>Actinomycetota</taxon>
        <taxon>Actinomycetes</taxon>
        <taxon>Catenulisporales</taxon>
        <taxon>Catenulisporaceae</taxon>
        <taxon>Catenulispora</taxon>
    </lineage>
</organism>
<feature type="signal peptide" evidence="1">
    <location>
        <begin position="1"/>
        <end position="17"/>
    </location>
</feature>
<keyword evidence="1" id="KW-0732">Signal</keyword>
<sequence length="168" mass="15860">MTSAAGRLSGVAVLALAALTAAGCGSDSSNGSDAASQAASKASSAASSIAGQVGSAASQAASSASSAASSAISQIKGGVDAAGDVTAGAAKIDSDGKAVSELKVANPTADAHDYTISVAFDDPNGNLLDAVVVNASQVPANGTATAEARSNRQLTGTVTAKVTAAVRH</sequence>
<evidence type="ECO:0000313" key="2">
    <source>
        <dbReference type="EMBL" id="GAA2048525.1"/>
    </source>
</evidence>
<name>A0ABP5GJT6_9ACTN</name>
<gene>
    <name evidence="2" type="ORF">GCM10009839_62680</name>
</gene>
<evidence type="ECO:0000313" key="3">
    <source>
        <dbReference type="Proteomes" id="UP001500751"/>
    </source>
</evidence>
<evidence type="ECO:0008006" key="4">
    <source>
        <dbReference type="Google" id="ProtNLM"/>
    </source>
</evidence>
<feature type="chain" id="PRO_5047400603" description="Lipoprotein" evidence="1">
    <location>
        <begin position="18"/>
        <end position="168"/>
    </location>
</feature>
<dbReference type="PROSITE" id="PS51257">
    <property type="entry name" value="PROKAR_LIPOPROTEIN"/>
    <property type="match status" value="1"/>
</dbReference>
<reference evidence="3" key="1">
    <citation type="journal article" date="2019" name="Int. J. Syst. Evol. Microbiol.">
        <title>The Global Catalogue of Microorganisms (GCM) 10K type strain sequencing project: providing services to taxonomists for standard genome sequencing and annotation.</title>
        <authorList>
            <consortium name="The Broad Institute Genomics Platform"/>
            <consortium name="The Broad Institute Genome Sequencing Center for Infectious Disease"/>
            <person name="Wu L."/>
            <person name="Ma J."/>
        </authorList>
    </citation>
    <scope>NUCLEOTIDE SEQUENCE [LARGE SCALE GENOMIC DNA]</scope>
    <source>
        <strain evidence="3">JCM 16014</strain>
    </source>
</reference>